<keyword evidence="2" id="KW-1185">Reference proteome</keyword>
<proteinExistence type="predicted"/>
<accession>A0A369B3I2</accession>
<dbReference type="Proteomes" id="UP000253034">
    <property type="component" value="Unassembled WGS sequence"/>
</dbReference>
<reference evidence="1 2" key="1">
    <citation type="submission" date="2018-07" db="EMBL/GenBank/DDBJ databases">
        <title>Genomic Encyclopedia of Type Strains, Phase IV (KMG-IV): sequencing the most valuable type-strain genomes for metagenomic binning, comparative biology and taxonomic classification.</title>
        <authorList>
            <person name="Goeker M."/>
        </authorList>
    </citation>
    <scope>NUCLEOTIDE SEQUENCE [LARGE SCALE GENOMIC DNA]</scope>
    <source>
        <strain evidence="1 2">DSM 27016</strain>
    </source>
</reference>
<name>A0A369B3I2_9FIRM</name>
<comment type="caution">
    <text evidence="1">The sequence shown here is derived from an EMBL/GenBank/DDBJ whole genome shotgun (WGS) entry which is preliminary data.</text>
</comment>
<dbReference type="OrthoDB" id="2085778at2"/>
<dbReference type="EMBL" id="QPJT01000012">
    <property type="protein sequence ID" value="RCX16089.1"/>
    <property type="molecule type" value="Genomic_DNA"/>
</dbReference>
<evidence type="ECO:0000313" key="1">
    <source>
        <dbReference type="EMBL" id="RCX16089.1"/>
    </source>
</evidence>
<dbReference type="AlphaFoldDB" id="A0A369B3I2"/>
<evidence type="ECO:0000313" key="2">
    <source>
        <dbReference type="Proteomes" id="UP000253034"/>
    </source>
</evidence>
<organism evidence="1 2">
    <name type="scientific">Anaerobacterium chartisolvens</name>
    <dbReference type="NCBI Taxonomy" id="1297424"/>
    <lineage>
        <taxon>Bacteria</taxon>
        <taxon>Bacillati</taxon>
        <taxon>Bacillota</taxon>
        <taxon>Clostridia</taxon>
        <taxon>Eubacteriales</taxon>
        <taxon>Oscillospiraceae</taxon>
        <taxon>Anaerobacterium</taxon>
    </lineage>
</organism>
<dbReference type="RefSeq" id="WP_114298015.1">
    <property type="nucleotide sequence ID" value="NZ_QPJT01000012.1"/>
</dbReference>
<sequence>MDYLLSRLIKETIKFLEICQEYSLKKAISVDQYRNLTNIKFKFINDVLNIEKKNIVIDIELRKRLNKLFINDCRITHPSKFIVG</sequence>
<gene>
    <name evidence="1" type="ORF">DFR58_11271</name>
</gene>
<protein>
    <submittedName>
        <fullName evidence="1">Uncharacterized protein</fullName>
    </submittedName>
</protein>